<dbReference type="RefSeq" id="WP_036831174.1">
    <property type="nucleotide sequence ID" value="NZ_AVPG01000001.1"/>
</dbReference>
<dbReference type="OrthoDB" id="2990595at2"/>
<proteinExistence type="predicted"/>
<dbReference type="Proteomes" id="UP000030401">
    <property type="component" value="Unassembled WGS sequence"/>
</dbReference>
<keyword evidence="2" id="KW-1185">Reference proteome</keyword>
<dbReference type="Pfam" id="PF13797">
    <property type="entry name" value="Post_transc_reg"/>
    <property type="match status" value="1"/>
</dbReference>
<organism evidence="1 2">
    <name type="scientific">Pontibacillus litoralis JSM 072002</name>
    <dbReference type="NCBI Taxonomy" id="1385512"/>
    <lineage>
        <taxon>Bacteria</taxon>
        <taxon>Bacillati</taxon>
        <taxon>Bacillota</taxon>
        <taxon>Bacilli</taxon>
        <taxon>Bacillales</taxon>
        <taxon>Bacillaceae</taxon>
        <taxon>Pontibacillus</taxon>
    </lineage>
</organism>
<dbReference type="STRING" id="1385512.N784_01240"/>
<protein>
    <recommendedName>
        <fullName evidence="3">Post-transcriptional regulator</fullName>
    </recommendedName>
</protein>
<name>A0A0A5GAG1_9BACI</name>
<evidence type="ECO:0008006" key="3">
    <source>
        <dbReference type="Google" id="ProtNLM"/>
    </source>
</evidence>
<accession>A0A0A5GAG1</accession>
<evidence type="ECO:0000313" key="1">
    <source>
        <dbReference type="EMBL" id="KGX88989.1"/>
    </source>
</evidence>
<dbReference type="InterPro" id="IPR025716">
    <property type="entry name" value="Post-transcriptional_regulator"/>
</dbReference>
<sequence>MESGKTVVEWKPLVYPVLTSKVEEFQLLGYAKVHEEEVWKCMIKKVWKGKPTKRLYEIVQEIYHLPIGTYMSYITVEAYQEDDLMASIQALRDGESNDKEFVKDVDTY</sequence>
<gene>
    <name evidence="1" type="ORF">N784_01240</name>
</gene>
<dbReference type="AlphaFoldDB" id="A0A0A5GAG1"/>
<evidence type="ECO:0000313" key="2">
    <source>
        <dbReference type="Proteomes" id="UP000030401"/>
    </source>
</evidence>
<comment type="caution">
    <text evidence="1">The sequence shown here is derived from an EMBL/GenBank/DDBJ whole genome shotgun (WGS) entry which is preliminary data.</text>
</comment>
<reference evidence="1 2" key="1">
    <citation type="submission" date="2013-08" db="EMBL/GenBank/DDBJ databases">
        <authorList>
            <person name="Huang J."/>
            <person name="Wang G."/>
        </authorList>
    </citation>
    <scope>NUCLEOTIDE SEQUENCE [LARGE SCALE GENOMIC DNA]</scope>
    <source>
        <strain evidence="1 2">JSM 072002</strain>
    </source>
</reference>
<dbReference type="EMBL" id="AVPG01000001">
    <property type="protein sequence ID" value="KGX88989.1"/>
    <property type="molecule type" value="Genomic_DNA"/>
</dbReference>
<dbReference type="eggNOG" id="ENOG5032UP3">
    <property type="taxonomic scope" value="Bacteria"/>
</dbReference>